<evidence type="ECO:0000256" key="2">
    <source>
        <dbReference type="ARBA" id="ARBA00022692"/>
    </source>
</evidence>
<dbReference type="RefSeq" id="WP_121198679.1">
    <property type="nucleotide sequence ID" value="NZ_RBKU01000001.1"/>
</dbReference>
<dbReference type="OrthoDB" id="771485at2"/>
<accession>A0A495J2G1</accession>
<evidence type="ECO:0000256" key="3">
    <source>
        <dbReference type="ARBA" id="ARBA00022989"/>
    </source>
</evidence>
<dbReference type="Pfam" id="PF04138">
    <property type="entry name" value="GtrA_DPMS_TM"/>
    <property type="match status" value="1"/>
</dbReference>
<proteinExistence type="predicted"/>
<dbReference type="EMBL" id="RBKU01000001">
    <property type="protein sequence ID" value="RKR83155.1"/>
    <property type="molecule type" value="Genomic_DNA"/>
</dbReference>
<keyword evidence="4 5" id="KW-0472">Membrane</keyword>
<feature type="transmembrane region" description="Helical" evidence="5">
    <location>
        <begin position="94"/>
        <end position="116"/>
    </location>
</feature>
<gene>
    <name evidence="7" type="ORF">BDD43_3357</name>
</gene>
<dbReference type="InterPro" id="IPR007267">
    <property type="entry name" value="GtrA_DPMS_TM"/>
</dbReference>
<keyword evidence="8" id="KW-1185">Reference proteome</keyword>
<name>A0A495J2G1_9SPHI</name>
<dbReference type="Proteomes" id="UP000268007">
    <property type="component" value="Unassembled WGS sequence"/>
</dbReference>
<evidence type="ECO:0000256" key="4">
    <source>
        <dbReference type="ARBA" id="ARBA00023136"/>
    </source>
</evidence>
<organism evidence="7 8">
    <name type="scientific">Mucilaginibacter gracilis</name>
    <dbReference type="NCBI Taxonomy" id="423350"/>
    <lineage>
        <taxon>Bacteria</taxon>
        <taxon>Pseudomonadati</taxon>
        <taxon>Bacteroidota</taxon>
        <taxon>Sphingobacteriia</taxon>
        <taxon>Sphingobacteriales</taxon>
        <taxon>Sphingobacteriaceae</taxon>
        <taxon>Mucilaginibacter</taxon>
    </lineage>
</organism>
<dbReference type="AlphaFoldDB" id="A0A495J2G1"/>
<evidence type="ECO:0000256" key="5">
    <source>
        <dbReference type="SAM" id="Phobius"/>
    </source>
</evidence>
<evidence type="ECO:0000256" key="1">
    <source>
        <dbReference type="ARBA" id="ARBA00004141"/>
    </source>
</evidence>
<feature type="domain" description="GtrA/DPMS transmembrane" evidence="6">
    <location>
        <begin position="20"/>
        <end position="147"/>
    </location>
</feature>
<reference evidence="7 8" key="1">
    <citation type="submission" date="2018-10" db="EMBL/GenBank/DDBJ databases">
        <title>Genomic Encyclopedia of Archaeal and Bacterial Type Strains, Phase II (KMG-II): from individual species to whole genera.</title>
        <authorList>
            <person name="Goeker M."/>
        </authorList>
    </citation>
    <scope>NUCLEOTIDE SEQUENCE [LARGE SCALE GENOMIC DNA]</scope>
    <source>
        <strain evidence="7 8">DSM 18602</strain>
    </source>
</reference>
<dbReference type="GO" id="GO:0016020">
    <property type="term" value="C:membrane"/>
    <property type="evidence" value="ECO:0007669"/>
    <property type="project" value="UniProtKB-SubCell"/>
</dbReference>
<keyword evidence="3 5" id="KW-1133">Transmembrane helix</keyword>
<comment type="subcellular location">
    <subcellularLocation>
        <location evidence="1">Membrane</location>
        <topology evidence="1">Multi-pass membrane protein</topology>
    </subcellularLocation>
</comment>
<sequence length="161" mass="18186">MTVSNQPGLWKRLLKNQVVRFVLSAGVGFAVDMLAYYLLYDYVFSNNLYNVLGLDVSRYVLSFAISFFLGVMVNFLITRFLVFSESSLSPGKQFVRFSGVATLGFFANLGILAILVKRLNINPIIARPAAALSLFFLSFFVHKFFSFNLSLRHHAARNHSK</sequence>
<evidence type="ECO:0000313" key="8">
    <source>
        <dbReference type="Proteomes" id="UP000268007"/>
    </source>
</evidence>
<keyword evidence="2 5" id="KW-0812">Transmembrane</keyword>
<evidence type="ECO:0000259" key="6">
    <source>
        <dbReference type="Pfam" id="PF04138"/>
    </source>
</evidence>
<protein>
    <submittedName>
        <fullName evidence="7">Putative flippase GtrA</fullName>
    </submittedName>
</protein>
<comment type="caution">
    <text evidence="7">The sequence shown here is derived from an EMBL/GenBank/DDBJ whole genome shotgun (WGS) entry which is preliminary data.</text>
</comment>
<feature type="transmembrane region" description="Helical" evidence="5">
    <location>
        <begin position="21"/>
        <end position="39"/>
    </location>
</feature>
<dbReference type="GO" id="GO:0000271">
    <property type="term" value="P:polysaccharide biosynthetic process"/>
    <property type="evidence" value="ECO:0007669"/>
    <property type="project" value="InterPro"/>
</dbReference>
<feature type="transmembrane region" description="Helical" evidence="5">
    <location>
        <begin position="59"/>
        <end position="82"/>
    </location>
</feature>
<feature type="transmembrane region" description="Helical" evidence="5">
    <location>
        <begin position="128"/>
        <end position="151"/>
    </location>
</feature>
<evidence type="ECO:0000313" key="7">
    <source>
        <dbReference type="EMBL" id="RKR83155.1"/>
    </source>
</evidence>